<evidence type="ECO:0000313" key="4">
    <source>
        <dbReference type="RefSeq" id="XP_009781028.1"/>
    </source>
</evidence>
<organism evidence="3 4">
    <name type="scientific">Nicotiana sylvestris</name>
    <name type="common">Wood tobacco</name>
    <name type="synonym">South American tobacco</name>
    <dbReference type="NCBI Taxonomy" id="4096"/>
    <lineage>
        <taxon>Eukaryota</taxon>
        <taxon>Viridiplantae</taxon>
        <taxon>Streptophyta</taxon>
        <taxon>Embryophyta</taxon>
        <taxon>Tracheophyta</taxon>
        <taxon>Spermatophyta</taxon>
        <taxon>Magnoliopsida</taxon>
        <taxon>eudicotyledons</taxon>
        <taxon>Gunneridae</taxon>
        <taxon>Pentapetalae</taxon>
        <taxon>asterids</taxon>
        <taxon>lamiids</taxon>
        <taxon>Solanales</taxon>
        <taxon>Solanaceae</taxon>
        <taxon>Nicotianoideae</taxon>
        <taxon>Nicotianeae</taxon>
        <taxon>Nicotiana</taxon>
    </lineage>
</organism>
<evidence type="ECO:0000259" key="2">
    <source>
        <dbReference type="Pfam" id="PF13966"/>
    </source>
</evidence>
<evidence type="ECO:0000256" key="1">
    <source>
        <dbReference type="SAM" id="Coils"/>
    </source>
</evidence>
<reference evidence="3" key="1">
    <citation type="journal article" date="2013" name="Genome Biol.">
        <title>Reference genomes and transcriptomes of Nicotiana sylvestris and Nicotiana tomentosiformis.</title>
        <authorList>
            <person name="Sierro N."/>
            <person name="Battey J.N."/>
            <person name="Ouadi S."/>
            <person name="Bovet L."/>
            <person name="Goepfert S."/>
            <person name="Bakaher N."/>
            <person name="Peitsch M.C."/>
            <person name="Ivanov N.V."/>
        </authorList>
    </citation>
    <scope>NUCLEOTIDE SEQUENCE [LARGE SCALE GENOMIC DNA]</scope>
</reference>
<dbReference type="RefSeq" id="XP_009781028.1">
    <property type="nucleotide sequence ID" value="XM_009782726.1"/>
</dbReference>
<dbReference type="OrthoDB" id="1305270at2759"/>
<dbReference type="Pfam" id="PF13966">
    <property type="entry name" value="zf-RVT"/>
    <property type="match status" value="1"/>
</dbReference>
<protein>
    <submittedName>
        <fullName evidence="4">Uncharacterized protein LOC104229996</fullName>
    </submittedName>
</protein>
<keyword evidence="3" id="KW-1185">Reference proteome</keyword>
<dbReference type="eggNOG" id="KOG1075">
    <property type="taxonomic scope" value="Eukaryota"/>
</dbReference>
<evidence type="ECO:0000313" key="3">
    <source>
        <dbReference type="Proteomes" id="UP000189701"/>
    </source>
</evidence>
<accession>A0A1U7WR17</accession>
<dbReference type="GeneID" id="104229996"/>
<sequence>MVLTLATSSWKGRVPFRFFNVWATHEDFHQIVASTWNSSNNFGSLKTIWTKLKELKASLKALNAKDFKGITQRIEKARLELKEIQEQLTSIYSDGLLHKEKETLLNLEKWSLIEESVLQQKARANWIQLEVTNQEILESLEAIGDDKAPGIDVNCSTITLVPKVPKPITVKEYRPIAYCSVLYKMISKILAARLQKVMPSIICEAQAGFVPGRKIADNVMKEIGFPARFIKWIMECIKTVSYIVLINGESTEPFEAAKGLRQESQPRFSLWTAKKLSYAGRVQLVQSVIFGIQAYWAQLFILPVKVLKMIEAICRSYIWSGRNNITKKAYVSWEKMCTPKSTGGLNLINLLLWNKAAIAKVCWDLSHKEDKLWIRWINAYYVQQQQLKDMPIPKQASWIVRRIIASRDILQQAQSSNDHIGTIKQIYLQLLGDLPRVSWKSLLFQNSARPKAVFNLWLLLQGRLPTKDNLVNWGLNINQQCVPRTYGDKGSPVFVMLIYSNVVETNWFLVVCSSATGIWAWTSTGSGTGASCG</sequence>
<feature type="coiled-coil region" evidence="1">
    <location>
        <begin position="67"/>
        <end position="94"/>
    </location>
</feature>
<proteinExistence type="predicted"/>
<dbReference type="PANTHER" id="PTHR33116:SF66">
    <property type="entry name" value="REVERSE TRANSCRIPTASE ZINC-BINDING DOMAIN-CONTAINING PROTEIN"/>
    <property type="match status" value="1"/>
</dbReference>
<dbReference type="AlphaFoldDB" id="A0A1U7WR17"/>
<keyword evidence="1" id="KW-0175">Coiled coil</keyword>
<name>A0A1U7WR17_NICSY</name>
<dbReference type="PANTHER" id="PTHR33116">
    <property type="entry name" value="REVERSE TRANSCRIPTASE ZINC-BINDING DOMAIN-CONTAINING PROTEIN-RELATED-RELATED"/>
    <property type="match status" value="1"/>
</dbReference>
<dbReference type="KEGG" id="nsy:104229996"/>
<dbReference type="InterPro" id="IPR026960">
    <property type="entry name" value="RVT-Znf"/>
</dbReference>
<feature type="domain" description="Reverse transcriptase zinc-binding" evidence="2">
    <location>
        <begin position="422"/>
        <end position="482"/>
    </location>
</feature>
<dbReference type="Proteomes" id="UP000189701">
    <property type="component" value="Unplaced"/>
</dbReference>
<gene>
    <name evidence="4" type="primary">LOC104229996</name>
</gene>
<reference evidence="4" key="2">
    <citation type="submission" date="2025-08" db="UniProtKB">
        <authorList>
            <consortium name="RefSeq"/>
        </authorList>
    </citation>
    <scope>IDENTIFICATION</scope>
    <source>
        <tissue evidence="4">Leaf</tissue>
    </source>
</reference>